<proteinExistence type="predicted"/>
<evidence type="ECO:0000256" key="1">
    <source>
        <dbReference type="ARBA" id="ARBA00023002"/>
    </source>
</evidence>
<reference evidence="3 4" key="1">
    <citation type="submission" date="2016-12" db="EMBL/GenBank/DDBJ databases">
        <title>The new phylogeny of genus Mycobacterium.</title>
        <authorList>
            <person name="Tortoli E."/>
            <person name="Trovato A."/>
            <person name="Cirillo D.M."/>
        </authorList>
    </citation>
    <scope>NUCLEOTIDE SEQUENCE [LARGE SCALE GENOMIC DNA]</scope>
    <source>
        <strain evidence="3 4">DSM 44624</strain>
    </source>
</reference>
<dbReference type="Proteomes" id="UP000192441">
    <property type="component" value="Unassembled WGS sequence"/>
</dbReference>
<dbReference type="EMBL" id="MVHM01000012">
    <property type="protein sequence ID" value="ORA35543.1"/>
    <property type="molecule type" value="Genomic_DNA"/>
</dbReference>
<protein>
    <recommendedName>
        <fullName evidence="2">Luciferase-like domain-containing protein</fullName>
    </recommendedName>
</protein>
<dbReference type="RefSeq" id="WP_139799593.1">
    <property type="nucleotide sequence ID" value="NZ_AP022607.1"/>
</dbReference>
<dbReference type="SUPFAM" id="SSF51679">
    <property type="entry name" value="Bacterial luciferase-like"/>
    <property type="match status" value="1"/>
</dbReference>
<evidence type="ECO:0000313" key="4">
    <source>
        <dbReference type="Proteomes" id="UP000192441"/>
    </source>
</evidence>
<dbReference type="CDD" id="cd01097">
    <property type="entry name" value="Tetrahydromethanopterin_reductase"/>
    <property type="match status" value="1"/>
</dbReference>
<dbReference type="InterPro" id="IPR011251">
    <property type="entry name" value="Luciferase-like_dom"/>
</dbReference>
<gene>
    <name evidence="3" type="ORF">BST20_18190</name>
</gene>
<evidence type="ECO:0000313" key="3">
    <source>
        <dbReference type="EMBL" id="ORA35543.1"/>
    </source>
</evidence>
<organism evidence="3 4">
    <name type="scientific">Mycobacterium branderi</name>
    <dbReference type="NCBI Taxonomy" id="43348"/>
    <lineage>
        <taxon>Bacteria</taxon>
        <taxon>Bacillati</taxon>
        <taxon>Actinomycetota</taxon>
        <taxon>Actinomycetes</taxon>
        <taxon>Mycobacteriales</taxon>
        <taxon>Mycobacteriaceae</taxon>
        <taxon>Mycobacterium</taxon>
    </lineage>
</organism>
<dbReference type="Gene3D" id="3.20.20.30">
    <property type="entry name" value="Luciferase-like domain"/>
    <property type="match status" value="1"/>
</dbReference>
<dbReference type="PANTHER" id="PTHR43244:SF1">
    <property type="entry name" value="5,10-METHYLENETETRAHYDROMETHANOPTERIN REDUCTASE"/>
    <property type="match status" value="1"/>
</dbReference>
<sequence length="332" mass="34456">MSMIPVGVFIASATPPEQIAPIARRAEQLGYSEVWVAEDYYFHGGLAAAAVALAATERVKVGVGVVSSVVRHPAVTAMEIATLVRCYPGRFLPAVGHGAPFLIDQMGLAPKSRLSALSECIGSIRALLAGETLNTVGKSFAFNAVALAHPPNEEVPILTGVLGPKSLQLSGRIADGTVLSSMSGSKYVEAALAHIRSGMAESGRTTHLVPTFAMFSCHTDRAAAKKAVRPLLAHYLSALGPHNSLTKPYGYGDALANMASRGGEKTVLREVPAEWVDELTVSGDPDDVAAAIRALLGAGSTSVLLSPANSATAQQELELVAKTVLPGLTALD</sequence>
<feature type="domain" description="Luciferase-like" evidence="2">
    <location>
        <begin position="12"/>
        <end position="300"/>
    </location>
</feature>
<dbReference type="AlphaFoldDB" id="A0AA91LVK4"/>
<evidence type="ECO:0000259" key="2">
    <source>
        <dbReference type="Pfam" id="PF00296"/>
    </source>
</evidence>
<dbReference type="InterPro" id="IPR036661">
    <property type="entry name" value="Luciferase-like_sf"/>
</dbReference>
<dbReference type="Pfam" id="PF00296">
    <property type="entry name" value="Bac_luciferase"/>
    <property type="match status" value="1"/>
</dbReference>
<dbReference type="PANTHER" id="PTHR43244">
    <property type="match status" value="1"/>
</dbReference>
<name>A0AA91LVK4_9MYCO</name>
<accession>A0AA91LVK4</accession>
<dbReference type="GO" id="GO:0016705">
    <property type="term" value="F:oxidoreductase activity, acting on paired donors, with incorporation or reduction of molecular oxygen"/>
    <property type="evidence" value="ECO:0007669"/>
    <property type="project" value="InterPro"/>
</dbReference>
<comment type="caution">
    <text evidence="3">The sequence shown here is derived from an EMBL/GenBank/DDBJ whole genome shotgun (WGS) entry which is preliminary data.</text>
</comment>
<dbReference type="InterPro" id="IPR050564">
    <property type="entry name" value="F420-G6PD/mer"/>
</dbReference>
<keyword evidence="1" id="KW-0560">Oxidoreductase</keyword>